<reference evidence="2" key="1">
    <citation type="submission" date="2023-03" db="EMBL/GenBank/DDBJ databases">
        <title>Chromosome-scale reference genome and RAD-based genetic map of yellow starthistle (Centaurea solstitialis) reveal putative structural variation and QTLs associated with invader traits.</title>
        <authorList>
            <person name="Reatini B."/>
            <person name="Cang F.A."/>
            <person name="Jiang Q."/>
            <person name="Mckibben M.T.W."/>
            <person name="Barker M.S."/>
            <person name="Rieseberg L.H."/>
            <person name="Dlugosch K.M."/>
        </authorList>
    </citation>
    <scope>NUCLEOTIDE SEQUENCE</scope>
    <source>
        <strain evidence="2">CAN-66</strain>
        <tissue evidence="2">Leaf</tissue>
    </source>
</reference>
<feature type="domain" description="HAT C-terminal dimerisation" evidence="1">
    <location>
        <begin position="13"/>
        <end position="53"/>
    </location>
</feature>
<name>A0AA38SR29_9ASTR</name>
<protein>
    <recommendedName>
        <fullName evidence="1">HAT C-terminal dimerisation domain-containing protein</fullName>
    </recommendedName>
</protein>
<dbReference type="GO" id="GO:0046983">
    <property type="term" value="F:protein dimerization activity"/>
    <property type="evidence" value="ECO:0007669"/>
    <property type="project" value="InterPro"/>
</dbReference>
<gene>
    <name evidence="2" type="ORF">OSB04_019833</name>
</gene>
<proteinExistence type="predicted"/>
<accession>A0AA38SR29</accession>
<evidence type="ECO:0000313" key="2">
    <source>
        <dbReference type="EMBL" id="KAJ9547290.1"/>
    </source>
</evidence>
<organism evidence="2 3">
    <name type="scientific">Centaurea solstitialis</name>
    <name type="common">yellow star-thistle</name>
    <dbReference type="NCBI Taxonomy" id="347529"/>
    <lineage>
        <taxon>Eukaryota</taxon>
        <taxon>Viridiplantae</taxon>
        <taxon>Streptophyta</taxon>
        <taxon>Embryophyta</taxon>
        <taxon>Tracheophyta</taxon>
        <taxon>Spermatophyta</taxon>
        <taxon>Magnoliopsida</taxon>
        <taxon>eudicotyledons</taxon>
        <taxon>Gunneridae</taxon>
        <taxon>Pentapetalae</taxon>
        <taxon>asterids</taxon>
        <taxon>campanulids</taxon>
        <taxon>Asterales</taxon>
        <taxon>Asteraceae</taxon>
        <taxon>Carduoideae</taxon>
        <taxon>Cardueae</taxon>
        <taxon>Centaureinae</taxon>
        <taxon>Centaurea</taxon>
    </lineage>
</organism>
<dbReference type="EMBL" id="JARYMX010000005">
    <property type="protein sequence ID" value="KAJ9547290.1"/>
    <property type="molecule type" value="Genomic_DNA"/>
</dbReference>
<comment type="caution">
    <text evidence="2">The sequence shown here is derived from an EMBL/GenBank/DDBJ whole genome shotgun (WGS) entry which is preliminary data.</text>
</comment>
<dbReference type="Proteomes" id="UP001172457">
    <property type="component" value="Chromosome 5"/>
</dbReference>
<evidence type="ECO:0000259" key="1">
    <source>
        <dbReference type="Pfam" id="PF05699"/>
    </source>
</evidence>
<dbReference type="InterPro" id="IPR008906">
    <property type="entry name" value="HATC_C_dom"/>
</dbReference>
<sequence length="134" mass="14843">MEGNNSVVMESKLKNILVIQILMVASDSAFSTSRRILDPYRTSMPTPTVEVLFAPKIGITMFRGSISSKPDKEDCFGLIFEYQGSISSKPENPSWPCLKVRIGLGEIPSQTTRISRVGLKTSPTRTSDCPSRTW</sequence>
<keyword evidence="3" id="KW-1185">Reference proteome</keyword>
<dbReference type="AlphaFoldDB" id="A0AA38SR29"/>
<dbReference type="Pfam" id="PF05699">
    <property type="entry name" value="Dimer_Tnp_hAT"/>
    <property type="match status" value="1"/>
</dbReference>
<evidence type="ECO:0000313" key="3">
    <source>
        <dbReference type="Proteomes" id="UP001172457"/>
    </source>
</evidence>